<dbReference type="CDD" id="cd07377">
    <property type="entry name" value="WHTH_GntR"/>
    <property type="match status" value="1"/>
</dbReference>
<dbReference type="RefSeq" id="WP_013862413.1">
    <property type="nucleotide sequence ID" value="NC_015635.1"/>
</dbReference>
<proteinExistence type="predicted"/>
<dbReference type="KEGG" id="mph:MLP_15160"/>
<dbReference type="GO" id="GO:0045892">
    <property type="term" value="P:negative regulation of DNA-templated transcription"/>
    <property type="evidence" value="ECO:0007669"/>
    <property type="project" value="TreeGrafter"/>
</dbReference>
<dbReference type="PRINTS" id="PR00035">
    <property type="entry name" value="HTHGNTR"/>
</dbReference>
<keyword evidence="6" id="KW-1185">Reference proteome</keyword>
<sequence>MRTAQLSSHRRPDWCLPLDHASPVPLWAQIESRLAGAIREHRLTAGERLPAEPDLARALGISRNTLRQGLRRLSTCGVLVRAPGFGTRVCAQPTEVLQGLPIPDLTPTANW</sequence>
<evidence type="ECO:0000256" key="2">
    <source>
        <dbReference type="ARBA" id="ARBA00023125"/>
    </source>
</evidence>
<dbReference type="AlphaFoldDB" id="F5XQN0"/>
<protein>
    <submittedName>
        <fullName evidence="5">Putative GntR family transcriptional regulator</fullName>
    </submittedName>
</protein>
<dbReference type="OrthoDB" id="155424at2"/>
<dbReference type="Gene3D" id="1.10.10.10">
    <property type="entry name" value="Winged helix-like DNA-binding domain superfamily/Winged helix DNA-binding domain"/>
    <property type="match status" value="1"/>
</dbReference>
<accession>F5XQN0</accession>
<evidence type="ECO:0000256" key="1">
    <source>
        <dbReference type="ARBA" id="ARBA00023015"/>
    </source>
</evidence>
<dbReference type="Proteomes" id="UP000007947">
    <property type="component" value="Chromosome"/>
</dbReference>
<dbReference type="HOGENOM" id="CLU_2155444_0_0_11"/>
<evidence type="ECO:0000313" key="5">
    <source>
        <dbReference type="EMBL" id="BAK34530.1"/>
    </source>
</evidence>
<feature type="domain" description="HTH gntR-type" evidence="4">
    <location>
        <begin position="24"/>
        <end position="92"/>
    </location>
</feature>
<keyword evidence="2" id="KW-0238">DNA-binding</keyword>
<keyword evidence="1" id="KW-0805">Transcription regulation</keyword>
<dbReference type="eggNOG" id="COG2188">
    <property type="taxonomic scope" value="Bacteria"/>
</dbReference>
<dbReference type="InterPro" id="IPR036388">
    <property type="entry name" value="WH-like_DNA-bd_sf"/>
</dbReference>
<dbReference type="InterPro" id="IPR000524">
    <property type="entry name" value="Tscrpt_reg_HTH_GntR"/>
</dbReference>
<dbReference type="PROSITE" id="PS50949">
    <property type="entry name" value="HTH_GNTR"/>
    <property type="match status" value="1"/>
</dbReference>
<dbReference type="PANTHER" id="PTHR44846">
    <property type="entry name" value="MANNOSYL-D-GLYCERATE TRANSPORT/METABOLISM SYSTEM REPRESSOR MNGR-RELATED"/>
    <property type="match status" value="1"/>
</dbReference>
<keyword evidence="3" id="KW-0804">Transcription</keyword>
<dbReference type="SMART" id="SM00345">
    <property type="entry name" value="HTH_GNTR"/>
    <property type="match status" value="1"/>
</dbReference>
<dbReference type="PANTHER" id="PTHR44846:SF1">
    <property type="entry name" value="MANNOSYL-D-GLYCERATE TRANSPORT_METABOLISM SYSTEM REPRESSOR MNGR-RELATED"/>
    <property type="match status" value="1"/>
</dbReference>
<dbReference type="EMBL" id="AP012204">
    <property type="protein sequence ID" value="BAK34530.1"/>
    <property type="molecule type" value="Genomic_DNA"/>
</dbReference>
<dbReference type="InterPro" id="IPR036390">
    <property type="entry name" value="WH_DNA-bd_sf"/>
</dbReference>
<dbReference type="InterPro" id="IPR050679">
    <property type="entry name" value="Bact_HTH_transcr_reg"/>
</dbReference>
<organism evidence="5 6">
    <name type="scientific">Microlunatus phosphovorus (strain ATCC 700054 / DSM 10555 / JCM 9379 / NBRC 101784 / NCIMB 13414 / VKM Ac-1990 / NM-1)</name>
    <dbReference type="NCBI Taxonomy" id="1032480"/>
    <lineage>
        <taxon>Bacteria</taxon>
        <taxon>Bacillati</taxon>
        <taxon>Actinomycetota</taxon>
        <taxon>Actinomycetes</taxon>
        <taxon>Propionibacteriales</taxon>
        <taxon>Propionibacteriaceae</taxon>
        <taxon>Microlunatus</taxon>
    </lineage>
</organism>
<evidence type="ECO:0000313" key="6">
    <source>
        <dbReference type="Proteomes" id="UP000007947"/>
    </source>
</evidence>
<reference evidence="5 6" key="1">
    <citation type="submission" date="2011-05" db="EMBL/GenBank/DDBJ databases">
        <title>Whole genome sequence of Microlunatus phosphovorus NM-1.</title>
        <authorList>
            <person name="Hosoyama A."/>
            <person name="Sasaki K."/>
            <person name="Harada T."/>
            <person name="Igarashi R."/>
            <person name="Kawakoshi A."/>
            <person name="Sasagawa M."/>
            <person name="Fukada J."/>
            <person name="Nakamura S."/>
            <person name="Katano Y."/>
            <person name="Hanada S."/>
            <person name="Kamagata Y."/>
            <person name="Nakamura N."/>
            <person name="Yamazaki S."/>
            <person name="Fujita N."/>
        </authorList>
    </citation>
    <scope>NUCLEOTIDE SEQUENCE [LARGE SCALE GENOMIC DNA]</scope>
    <source>
        <strain evidence="6">ATCC 700054 / DSM 10555 / JCM 9379 / NBRC 101784 / NCIMB 13414 / VKM Ac-1990 / NM-1</strain>
    </source>
</reference>
<evidence type="ECO:0000256" key="3">
    <source>
        <dbReference type="ARBA" id="ARBA00023163"/>
    </source>
</evidence>
<name>F5XQN0_MICPN</name>
<dbReference type="GO" id="GO:0003677">
    <property type="term" value="F:DNA binding"/>
    <property type="evidence" value="ECO:0007669"/>
    <property type="project" value="UniProtKB-KW"/>
</dbReference>
<evidence type="ECO:0000259" key="4">
    <source>
        <dbReference type="PROSITE" id="PS50949"/>
    </source>
</evidence>
<dbReference type="SUPFAM" id="SSF46785">
    <property type="entry name" value="Winged helix' DNA-binding domain"/>
    <property type="match status" value="1"/>
</dbReference>
<gene>
    <name evidence="5" type="ordered locus">MLP_15160</name>
</gene>
<dbReference type="GO" id="GO:0003700">
    <property type="term" value="F:DNA-binding transcription factor activity"/>
    <property type="evidence" value="ECO:0007669"/>
    <property type="project" value="InterPro"/>
</dbReference>
<dbReference type="Pfam" id="PF00392">
    <property type="entry name" value="GntR"/>
    <property type="match status" value="1"/>
</dbReference>
<dbReference type="STRING" id="1032480.MLP_15160"/>